<dbReference type="Gene3D" id="3.90.550.10">
    <property type="entry name" value="Spore Coat Polysaccharide Biosynthesis Protein SpsA, Chain A"/>
    <property type="match status" value="1"/>
</dbReference>
<evidence type="ECO:0000259" key="1">
    <source>
        <dbReference type="Pfam" id="PF00535"/>
    </source>
</evidence>
<comment type="caution">
    <text evidence="2">The sequence shown here is derived from an EMBL/GenBank/DDBJ whole genome shotgun (WGS) entry which is preliminary data.</text>
</comment>
<reference evidence="2" key="1">
    <citation type="submission" date="2020-10" db="EMBL/GenBank/DDBJ databases">
        <authorList>
            <person name="Gilroy R."/>
        </authorList>
    </citation>
    <scope>NUCLEOTIDE SEQUENCE</scope>
    <source>
        <strain evidence="2">CHK147-3167</strain>
    </source>
</reference>
<dbReference type="Pfam" id="PF00535">
    <property type="entry name" value="Glycos_transf_2"/>
    <property type="match status" value="1"/>
</dbReference>
<name>A0A9D0ZPP5_9FIRM</name>
<dbReference type="AlphaFoldDB" id="A0A9D0ZPP5"/>
<dbReference type="PANTHER" id="PTHR22916">
    <property type="entry name" value="GLYCOSYLTRANSFERASE"/>
    <property type="match status" value="1"/>
</dbReference>
<protein>
    <submittedName>
        <fullName evidence="2">Glycosyltransferase family 2 protein</fullName>
    </submittedName>
</protein>
<dbReference type="GO" id="GO:0016758">
    <property type="term" value="F:hexosyltransferase activity"/>
    <property type="evidence" value="ECO:0007669"/>
    <property type="project" value="UniProtKB-ARBA"/>
</dbReference>
<dbReference type="EMBL" id="DVFV01000034">
    <property type="protein sequence ID" value="HIQ90344.1"/>
    <property type="molecule type" value="Genomic_DNA"/>
</dbReference>
<proteinExistence type="predicted"/>
<feature type="domain" description="Glycosyltransferase 2-like" evidence="1">
    <location>
        <begin position="5"/>
        <end position="175"/>
    </location>
</feature>
<gene>
    <name evidence="2" type="ORF">IAB27_01755</name>
</gene>
<sequence>MSKVTILIPIYNVEEYVEKCLKSLIKQTFHDFEIWAVDDGSPDNSKKIVEKYSKVDSRIKLIEKKNGGYGSVLQLGVNNVKSDYLLICDPDDWLADNALEKLYSFASDNNLDIAVGDKYNVFVDDGSVEYQKSFSDDLHIVPNKVYVDQQHIQQFSFAEVSPHAKLFRTENLKKIKFPKKVSYTDFVLYIMALANAKRVGYLNIPLAYYLRDRPGNTATDTSLKSVHYNCVVWKSVEKQLSQLDTENEYSVLWFRMYIQLKSIINEYGKASEHPFADEYSNEVKLLILLAQKYKNSMKHYAKKSLKSSLFFNGLMNKYFYKEFALLYIKLAS</sequence>
<dbReference type="PANTHER" id="PTHR22916:SF3">
    <property type="entry name" value="UDP-GLCNAC:BETAGAL BETA-1,3-N-ACETYLGLUCOSAMINYLTRANSFERASE-LIKE PROTEIN 1"/>
    <property type="match status" value="1"/>
</dbReference>
<reference evidence="2" key="2">
    <citation type="journal article" date="2021" name="PeerJ">
        <title>Extensive microbial diversity within the chicken gut microbiome revealed by metagenomics and culture.</title>
        <authorList>
            <person name="Gilroy R."/>
            <person name="Ravi A."/>
            <person name="Getino M."/>
            <person name="Pursley I."/>
            <person name="Horton D.L."/>
            <person name="Alikhan N.F."/>
            <person name="Baker D."/>
            <person name="Gharbi K."/>
            <person name="Hall N."/>
            <person name="Watson M."/>
            <person name="Adriaenssens E.M."/>
            <person name="Foster-Nyarko E."/>
            <person name="Jarju S."/>
            <person name="Secka A."/>
            <person name="Antonio M."/>
            <person name="Oren A."/>
            <person name="Chaudhuri R.R."/>
            <person name="La Ragione R."/>
            <person name="Hildebrand F."/>
            <person name="Pallen M.J."/>
        </authorList>
    </citation>
    <scope>NUCLEOTIDE SEQUENCE</scope>
    <source>
        <strain evidence="2">CHK147-3167</strain>
    </source>
</reference>
<dbReference type="InterPro" id="IPR029044">
    <property type="entry name" value="Nucleotide-diphossugar_trans"/>
</dbReference>
<evidence type="ECO:0000313" key="2">
    <source>
        <dbReference type="EMBL" id="HIQ90344.1"/>
    </source>
</evidence>
<organism evidence="2 3">
    <name type="scientific">Candidatus Coprosoma intestinipullorum</name>
    <dbReference type="NCBI Taxonomy" id="2840752"/>
    <lineage>
        <taxon>Bacteria</taxon>
        <taxon>Bacillati</taxon>
        <taxon>Bacillota</taxon>
        <taxon>Bacillota incertae sedis</taxon>
        <taxon>Candidatus Coprosoma</taxon>
    </lineage>
</organism>
<dbReference type="InterPro" id="IPR001173">
    <property type="entry name" value="Glyco_trans_2-like"/>
</dbReference>
<dbReference type="CDD" id="cd00761">
    <property type="entry name" value="Glyco_tranf_GTA_type"/>
    <property type="match status" value="1"/>
</dbReference>
<evidence type="ECO:0000313" key="3">
    <source>
        <dbReference type="Proteomes" id="UP000886786"/>
    </source>
</evidence>
<dbReference type="SUPFAM" id="SSF53448">
    <property type="entry name" value="Nucleotide-diphospho-sugar transferases"/>
    <property type="match status" value="1"/>
</dbReference>
<accession>A0A9D0ZPP5</accession>
<dbReference type="Proteomes" id="UP000886786">
    <property type="component" value="Unassembled WGS sequence"/>
</dbReference>